<evidence type="ECO:0000313" key="1">
    <source>
        <dbReference type="EMBL" id="SVD93585.1"/>
    </source>
</evidence>
<proteinExistence type="predicted"/>
<name>A0A382ZES2_9ZZZZ</name>
<gene>
    <name evidence="1" type="ORF">METZ01_LOCUS446439</name>
</gene>
<accession>A0A382ZES2</accession>
<sequence length="161" mass="19225">ILERDGKIVKSEIKTFDPTSGNLIRHEITDVSNNKIFQTVRIPNPVDEKSFLETKRNYVFKYHSEYRKDLDKFLWELEIQENTRFIDPLDLESALFFPEKLGFDRADIQKLRKNLEFYKTFQFYENGSGANYVKKLLADILRVKPFEKSIQFVEKLEKGQY</sequence>
<feature type="non-terminal residue" evidence="1">
    <location>
        <position position="1"/>
    </location>
</feature>
<protein>
    <submittedName>
        <fullName evidence="1">Uncharacterized protein</fullName>
    </submittedName>
</protein>
<reference evidence="1" key="1">
    <citation type="submission" date="2018-05" db="EMBL/GenBank/DDBJ databases">
        <authorList>
            <person name="Lanie J.A."/>
            <person name="Ng W.-L."/>
            <person name="Kazmierczak K.M."/>
            <person name="Andrzejewski T.M."/>
            <person name="Davidsen T.M."/>
            <person name="Wayne K.J."/>
            <person name="Tettelin H."/>
            <person name="Glass J.I."/>
            <person name="Rusch D."/>
            <person name="Podicherti R."/>
            <person name="Tsui H.-C.T."/>
            <person name="Winkler M.E."/>
        </authorList>
    </citation>
    <scope>NUCLEOTIDE SEQUENCE</scope>
</reference>
<dbReference type="AlphaFoldDB" id="A0A382ZES2"/>
<organism evidence="1">
    <name type="scientific">marine metagenome</name>
    <dbReference type="NCBI Taxonomy" id="408172"/>
    <lineage>
        <taxon>unclassified sequences</taxon>
        <taxon>metagenomes</taxon>
        <taxon>ecological metagenomes</taxon>
    </lineage>
</organism>
<dbReference type="EMBL" id="UINC01183044">
    <property type="protein sequence ID" value="SVD93585.1"/>
    <property type="molecule type" value="Genomic_DNA"/>
</dbReference>